<evidence type="ECO:0000313" key="3">
    <source>
        <dbReference type="Proteomes" id="UP000199403"/>
    </source>
</evidence>
<dbReference type="STRING" id="1416801.SAMN05192553_101654"/>
<keyword evidence="3" id="KW-1185">Reference proteome</keyword>
<organism evidence="2 3">
    <name type="scientific">Cyclobacterium xiamenense</name>
    <dbReference type="NCBI Taxonomy" id="1297121"/>
    <lineage>
        <taxon>Bacteria</taxon>
        <taxon>Pseudomonadati</taxon>
        <taxon>Bacteroidota</taxon>
        <taxon>Cytophagia</taxon>
        <taxon>Cytophagales</taxon>
        <taxon>Cyclobacteriaceae</taxon>
        <taxon>Cyclobacterium</taxon>
    </lineage>
</organism>
<sequence length="562" mass="63506">MKKTTLFLCLMMAHLLLVGQQLPDNTQVKWGNEMKFTKKMTLSEVAASDETGYYLIKRKYVQEIRESQKLPHVEKYDQNLQFVKSVDLSKLDLPGKPRFEQLLHWNQQLWLFYSTDPGKGAQEGLYRVALDPGSLRPIGKSSIVLETGATGVKPGIGGLGISLKATKPLFHFHLVPEQNRLLIVLDNGTLQKNEKQVRFLVLDLEFSPVWKREETLHASSDELEIVNTRIDSNGNAHLLSKSMPASSGIAAMFKREKYFFTLVSITDNGKQALHKQIDLRENQVNAAAIQVNPDGHLYFGGFYTHEATATKGSGGTYFLKMDGTTQTVLEQHIEPFDAAFLTRGLSEGKAKRKSRKMDSGKSWEDVYFSLDDILIKRDGSVIFLGEDRRETTTSTTSTSPNTGVQSTGVRFHYTYGSIVVAEFDPNGERKWAQKLVKNQQSTDDFAFYFSYAVSMVNDNLYFVFNDNVNNLGYSGQGKVERFSPKSYKEHMMTFAKLDGQGTITRSSLSMNRNRNLMTITPVNTQTDEHEMVIYGQHKKTYRLARLEFPPQYVGSSVGTHVE</sequence>
<dbReference type="SUPFAM" id="SSF75011">
    <property type="entry name" value="3-carboxy-cis,cis-mucoante lactonizing enzyme"/>
    <property type="match status" value="1"/>
</dbReference>
<protein>
    <recommendedName>
        <fullName evidence="4">PQQ-like domain-containing protein</fullName>
    </recommendedName>
</protein>
<dbReference type="EMBL" id="FNZH01000001">
    <property type="protein sequence ID" value="SEI87633.1"/>
    <property type="molecule type" value="Genomic_DNA"/>
</dbReference>
<proteinExistence type="predicted"/>
<reference evidence="3" key="1">
    <citation type="submission" date="2016-10" db="EMBL/GenBank/DDBJ databases">
        <authorList>
            <person name="Varghese N."/>
            <person name="Submissions S."/>
        </authorList>
    </citation>
    <scope>NUCLEOTIDE SEQUENCE [LARGE SCALE GENOMIC DNA]</scope>
    <source>
        <strain evidence="3">IBRC-M 10761</strain>
    </source>
</reference>
<gene>
    <name evidence="2" type="ORF">SAMN05192553_101654</name>
</gene>
<evidence type="ECO:0000313" key="2">
    <source>
        <dbReference type="EMBL" id="SEI87633.1"/>
    </source>
</evidence>
<name>A0A1H6U5P7_9BACT</name>
<dbReference type="Proteomes" id="UP000199403">
    <property type="component" value="Unassembled WGS sequence"/>
</dbReference>
<accession>A0A1H6U5P7</accession>
<evidence type="ECO:0000256" key="1">
    <source>
        <dbReference type="SAM" id="SignalP"/>
    </source>
</evidence>
<feature type="signal peptide" evidence="1">
    <location>
        <begin position="1"/>
        <end position="23"/>
    </location>
</feature>
<dbReference type="AlphaFoldDB" id="A0A1H6U5P7"/>
<feature type="chain" id="PRO_5011547854" description="PQQ-like domain-containing protein" evidence="1">
    <location>
        <begin position="24"/>
        <end position="562"/>
    </location>
</feature>
<evidence type="ECO:0008006" key="4">
    <source>
        <dbReference type="Google" id="ProtNLM"/>
    </source>
</evidence>
<keyword evidence="1" id="KW-0732">Signal</keyword>